<evidence type="ECO:0000256" key="2">
    <source>
        <dbReference type="ARBA" id="ARBA00007330"/>
    </source>
</evidence>
<dbReference type="Gene3D" id="3.30.9.10">
    <property type="entry name" value="D-Amino Acid Oxidase, subunit A, domain 2"/>
    <property type="match status" value="1"/>
</dbReference>
<accession>A0A6J6CZA0</accession>
<keyword evidence="3" id="KW-0285">Flavoprotein</keyword>
<dbReference type="PRINTS" id="PR01001">
    <property type="entry name" value="FADG3PDH"/>
</dbReference>
<evidence type="ECO:0000313" key="8">
    <source>
        <dbReference type="EMBL" id="CAB4554988.1"/>
    </source>
</evidence>
<evidence type="ECO:0000256" key="3">
    <source>
        <dbReference type="ARBA" id="ARBA00022630"/>
    </source>
</evidence>
<dbReference type="PANTHER" id="PTHR11985">
    <property type="entry name" value="GLYCEROL-3-PHOSPHATE DEHYDROGENASE"/>
    <property type="match status" value="1"/>
</dbReference>
<comment type="similarity">
    <text evidence="2">Belongs to the FAD-dependent glycerol-3-phosphate dehydrogenase family.</text>
</comment>
<evidence type="ECO:0000256" key="1">
    <source>
        <dbReference type="ARBA" id="ARBA00001974"/>
    </source>
</evidence>
<dbReference type="Pfam" id="PF16901">
    <property type="entry name" value="DAO_C"/>
    <property type="match status" value="1"/>
</dbReference>
<dbReference type="GO" id="GO:0046168">
    <property type="term" value="P:glycerol-3-phosphate catabolic process"/>
    <property type="evidence" value="ECO:0007669"/>
    <property type="project" value="TreeGrafter"/>
</dbReference>
<dbReference type="SUPFAM" id="SSF51905">
    <property type="entry name" value="FAD/NAD(P)-binding domain"/>
    <property type="match status" value="1"/>
</dbReference>
<name>A0A6J6CZA0_9ZZZZ</name>
<evidence type="ECO:0000259" key="7">
    <source>
        <dbReference type="Pfam" id="PF16901"/>
    </source>
</evidence>
<dbReference type="PANTHER" id="PTHR11985:SF15">
    <property type="entry name" value="GLYCEROL-3-PHOSPHATE DEHYDROGENASE, MITOCHONDRIAL"/>
    <property type="match status" value="1"/>
</dbReference>
<dbReference type="Pfam" id="PF01266">
    <property type="entry name" value="DAO"/>
    <property type="match status" value="1"/>
</dbReference>
<protein>
    <submittedName>
        <fullName evidence="8">Unannotated protein</fullName>
    </submittedName>
</protein>
<evidence type="ECO:0000259" key="6">
    <source>
        <dbReference type="Pfam" id="PF01266"/>
    </source>
</evidence>
<dbReference type="Gene3D" id="1.10.8.870">
    <property type="entry name" value="Alpha-glycerophosphate oxidase, cap domain"/>
    <property type="match status" value="1"/>
</dbReference>
<feature type="domain" description="Alpha-glycerophosphate oxidase C-terminal" evidence="7">
    <location>
        <begin position="421"/>
        <end position="542"/>
    </location>
</feature>
<keyword evidence="4" id="KW-0274">FAD</keyword>
<dbReference type="GO" id="GO:0004368">
    <property type="term" value="F:glycerol-3-phosphate dehydrogenase (quinone) activity"/>
    <property type="evidence" value="ECO:0007669"/>
    <property type="project" value="InterPro"/>
</dbReference>
<dbReference type="InterPro" id="IPR036188">
    <property type="entry name" value="FAD/NAD-bd_sf"/>
</dbReference>
<dbReference type="InterPro" id="IPR000447">
    <property type="entry name" value="G3P_DH_FAD-dep"/>
</dbReference>
<proteinExistence type="inferred from homology"/>
<feature type="domain" description="FAD dependent oxidoreductase" evidence="6">
    <location>
        <begin position="22"/>
        <end position="364"/>
    </location>
</feature>
<sequence length="559" mass="61221">MNQTANESARLSSLRDNPKAQVLIIGGGINGLATFRDLALQGVDVVLVEKNDYCSGASSASSHMIHGGVRYLENGEIRLVKESLQERNRLLGAAPHYVKPLKTTIPIFSVFSGLLSAPIRLFTHASGKPKERGAILIKVGLLMYDTFGRNGGTMPRHRFLSKKKSFAELPSLNKDVKFTATYYDAAMDNPERLALDVLFDGLQAGSNARSYNYLAASGLKDGKTILKDMLTGEEISFTADVIVNASGAWTDITNKGLGFETRYMGGTKGSHIVLDNKELFTACDNREIFFENSDGRIVLMYPILGKVLVGTTDLPHDMALPAICTDEEVDYFFKLVDYVFPTIKISKDQIVFKYSGVRPMGASGDISPGLISRDYRIVRTSQENEVPVLSLVGGKWTTFRALGEHLSSDVLKILGKSRVVSTEKLPIGGGKGFPTKEADQKAWANSHGQAVGQERALQLLLRYGTRAKAVIDFIGSAPEKMLVHSPTFSDREIEFLVKNESVYRLEDLVHRRTNLAFTGSMNTAVLKEMAEIVSKVLHWDSSTSSAEVSGVHLEIGSKA</sequence>
<organism evidence="8">
    <name type="scientific">freshwater metagenome</name>
    <dbReference type="NCBI Taxonomy" id="449393"/>
    <lineage>
        <taxon>unclassified sequences</taxon>
        <taxon>metagenomes</taxon>
        <taxon>ecological metagenomes</taxon>
    </lineage>
</organism>
<keyword evidence="5" id="KW-0560">Oxidoreductase</keyword>
<evidence type="ECO:0000256" key="5">
    <source>
        <dbReference type="ARBA" id="ARBA00023002"/>
    </source>
</evidence>
<dbReference type="InterPro" id="IPR031656">
    <property type="entry name" value="DAO_C"/>
</dbReference>
<dbReference type="Gene3D" id="3.50.50.60">
    <property type="entry name" value="FAD/NAD(P)-binding domain"/>
    <property type="match status" value="1"/>
</dbReference>
<comment type="cofactor">
    <cofactor evidence="1">
        <name>FAD</name>
        <dbReference type="ChEBI" id="CHEBI:57692"/>
    </cofactor>
</comment>
<dbReference type="EMBL" id="CAEZTF010000014">
    <property type="protein sequence ID" value="CAB4554988.1"/>
    <property type="molecule type" value="Genomic_DNA"/>
</dbReference>
<evidence type="ECO:0000256" key="4">
    <source>
        <dbReference type="ARBA" id="ARBA00022827"/>
    </source>
</evidence>
<gene>
    <name evidence="8" type="ORF">UFOPK1618_00152</name>
</gene>
<dbReference type="InterPro" id="IPR038299">
    <property type="entry name" value="DAO_C_sf"/>
</dbReference>
<reference evidence="8" key="1">
    <citation type="submission" date="2020-05" db="EMBL/GenBank/DDBJ databases">
        <authorList>
            <person name="Chiriac C."/>
            <person name="Salcher M."/>
            <person name="Ghai R."/>
            <person name="Kavagutti S V."/>
        </authorList>
    </citation>
    <scope>NUCLEOTIDE SEQUENCE</scope>
</reference>
<dbReference type="AlphaFoldDB" id="A0A6J6CZA0"/>
<dbReference type="InterPro" id="IPR006076">
    <property type="entry name" value="FAD-dep_OxRdtase"/>
</dbReference>